<dbReference type="SMART" id="SM00091">
    <property type="entry name" value="PAS"/>
    <property type="match status" value="3"/>
</dbReference>
<gene>
    <name evidence="11" type="ORF">DK427_20185</name>
</gene>
<feature type="domain" description="Response regulatory" evidence="8">
    <location>
        <begin position="800"/>
        <end position="913"/>
    </location>
</feature>
<evidence type="ECO:0000259" key="8">
    <source>
        <dbReference type="PROSITE" id="PS50110"/>
    </source>
</evidence>
<evidence type="ECO:0000313" key="11">
    <source>
        <dbReference type="EMBL" id="AWN39130.1"/>
    </source>
</evidence>
<dbReference type="InterPro" id="IPR005467">
    <property type="entry name" value="His_kinase_dom"/>
</dbReference>
<protein>
    <recommendedName>
        <fullName evidence="2">histidine kinase</fullName>
        <ecNumber evidence="2">2.7.13.3</ecNumber>
    </recommendedName>
</protein>
<dbReference type="Gene3D" id="3.30.450.20">
    <property type="entry name" value="PAS domain"/>
    <property type="match status" value="4"/>
</dbReference>
<dbReference type="OrthoDB" id="9796100at2"/>
<dbReference type="InterPro" id="IPR001610">
    <property type="entry name" value="PAC"/>
</dbReference>
<feature type="domain" description="PAC" evidence="10">
    <location>
        <begin position="228"/>
        <end position="280"/>
    </location>
</feature>
<keyword evidence="5 11" id="KW-0418">Kinase</keyword>
<evidence type="ECO:0000256" key="2">
    <source>
        <dbReference type="ARBA" id="ARBA00012438"/>
    </source>
</evidence>
<accession>A0A2U8W0W2</accession>
<dbReference type="PROSITE" id="PS50109">
    <property type="entry name" value="HIS_KIN"/>
    <property type="match status" value="1"/>
</dbReference>
<organism evidence="11 12">
    <name type="scientific">Methylobacterium radiodurans</name>
    <dbReference type="NCBI Taxonomy" id="2202828"/>
    <lineage>
        <taxon>Bacteria</taxon>
        <taxon>Pseudomonadati</taxon>
        <taxon>Pseudomonadota</taxon>
        <taxon>Alphaproteobacteria</taxon>
        <taxon>Hyphomicrobiales</taxon>
        <taxon>Methylobacteriaceae</taxon>
        <taxon>Methylobacterium</taxon>
    </lineage>
</organism>
<dbReference type="InterPro" id="IPR036097">
    <property type="entry name" value="HisK_dim/P_sf"/>
</dbReference>
<dbReference type="PROSITE" id="PS50112">
    <property type="entry name" value="PAS"/>
    <property type="match status" value="3"/>
</dbReference>
<dbReference type="CDD" id="cd00130">
    <property type="entry name" value="PAS"/>
    <property type="match status" value="3"/>
</dbReference>
<evidence type="ECO:0000256" key="3">
    <source>
        <dbReference type="ARBA" id="ARBA00022553"/>
    </source>
</evidence>
<dbReference type="KEGG" id="meti:DK427_20185"/>
<feature type="domain" description="PAS" evidence="9">
    <location>
        <begin position="418"/>
        <end position="488"/>
    </location>
</feature>
<dbReference type="EMBL" id="CP029551">
    <property type="protein sequence ID" value="AWN39130.1"/>
    <property type="molecule type" value="Genomic_DNA"/>
</dbReference>
<reference evidence="11 12" key="1">
    <citation type="submission" date="2018-05" db="EMBL/GenBank/DDBJ databases">
        <title>Complete Genome Sequence of Methylobacterium sp. 17Sr1-43.</title>
        <authorList>
            <person name="Srinivasan S."/>
        </authorList>
    </citation>
    <scope>NUCLEOTIDE SEQUENCE [LARGE SCALE GENOMIC DNA]</scope>
    <source>
        <strain evidence="11 12">17Sr1-43</strain>
    </source>
</reference>
<evidence type="ECO:0000259" key="10">
    <source>
        <dbReference type="PROSITE" id="PS50113"/>
    </source>
</evidence>
<evidence type="ECO:0000256" key="1">
    <source>
        <dbReference type="ARBA" id="ARBA00000085"/>
    </source>
</evidence>
<dbReference type="InterPro" id="IPR003594">
    <property type="entry name" value="HATPase_dom"/>
</dbReference>
<feature type="domain" description="PAC" evidence="10">
    <location>
        <begin position="354"/>
        <end position="406"/>
    </location>
</feature>
<name>A0A2U8W0W2_9HYPH</name>
<dbReference type="SUPFAM" id="SSF55785">
    <property type="entry name" value="PYP-like sensor domain (PAS domain)"/>
    <property type="match status" value="4"/>
</dbReference>
<dbReference type="Pfam" id="PF02518">
    <property type="entry name" value="HATPase_c"/>
    <property type="match status" value="1"/>
</dbReference>
<feature type="domain" description="PAS" evidence="9">
    <location>
        <begin position="281"/>
        <end position="351"/>
    </location>
</feature>
<dbReference type="RefSeq" id="WP_109954283.1">
    <property type="nucleotide sequence ID" value="NZ_CP029551.1"/>
</dbReference>
<proteinExistence type="predicted"/>
<evidence type="ECO:0000256" key="4">
    <source>
        <dbReference type="ARBA" id="ARBA00022679"/>
    </source>
</evidence>
<dbReference type="Proteomes" id="UP000246058">
    <property type="component" value="Chromosome"/>
</dbReference>
<dbReference type="SMART" id="SM00086">
    <property type="entry name" value="PAC"/>
    <property type="match status" value="3"/>
</dbReference>
<dbReference type="SUPFAM" id="SSF47384">
    <property type="entry name" value="Homodimeric domain of signal transducing histidine kinase"/>
    <property type="match status" value="1"/>
</dbReference>
<dbReference type="SUPFAM" id="SSF55874">
    <property type="entry name" value="ATPase domain of HSP90 chaperone/DNA topoisomerase II/histidine kinase"/>
    <property type="match status" value="1"/>
</dbReference>
<keyword evidence="12" id="KW-1185">Reference proteome</keyword>
<feature type="domain" description="PAS" evidence="9">
    <location>
        <begin position="153"/>
        <end position="226"/>
    </location>
</feature>
<dbReference type="PRINTS" id="PR00344">
    <property type="entry name" value="BCTRLSENSOR"/>
</dbReference>
<evidence type="ECO:0000256" key="6">
    <source>
        <dbReference type="PROSITE-ProRule" id="PRU00169"/>
    </source>
</evidence>
<dbReference type="CDD" id="cd00082">
    <property type="entry name" value="HisKA"/>
    <property type="match status" value="1"/>
</dbReference>
<dbReference type="InterPro" id="IPR013656">
    <property type="entry name" value="PAS_4"/>
</dbReference>
<evidence type="ECO:0000259" key="7">
    <source>
        <dbReference type="PROSITE" id="PS50109"/>
    </source>
</evidence>
<keyword evidence="3 6" id="KW-0597">Phosphoprotein</keyword>
<dbReference type="NCBIfam" id="TIGR00229">
    <property type="entry name" value="sensory_box"/>
    <property type="match status" value="3"/>
</dbReference>
<evidence type="ECO:0000256" key="5">
    <source>
        <dbReference type="ARBA" id="ARBA00022777"/>
    </source>
</evidence>
<dbReference type="PANTHER" id="PTHR43304:SF1">
    <property type="entry name" value="PAC DOMAIN-CONTAINING PROTEIN"/>
    <property type="match status" value="1"/>
</dbReference>
<dbReference type="PANTHER" id="PTHR43304">
    <property type="entry name" value="PHYTOCHROME-LIKE PROTEIN CPH1"/>
    <property type="match status" value="1"/>
</dbReference>
<dbReference type="SMART" id="SM00388">
    <property type="entry name" value="HisKA"/>
    <property type="match status" value="1"/>
</dbReference>
<dbReference type="GO" id="GO:0000155">
    <property type="term" value="F:phosphorelay sensor kinase activity"/>
    <property type="evidence" value="ECO:0007669"/>
    <property type="project" value="InterPro"/>
</dbReference>
<dbReference type="InterPro" id="IPR004358">
    <property type="entry name" value="Sig_transdc_His_kin-like_C"/>
</dbReference>
<dbReference type="AlphaFoldDB" id="A0A2U8W0W2"/>
<dbReference type="Gene3D" id="3.40.50.2300">
    <property type="match status" value="1"/>
</dbReference>
<dbReference type="PROSITE" id="PS50110">
    <property type="entry name" value="RESPONSE_REGULATORY"/>
    <property type="match status" value="1"/>
</dbReference>
<dbReference type="InterPro" id="IPR000014">
    <property type="entry name" value="PAS"/>
</dbReference>
<dbReference type="InterPro" id="IPR003661">
    <property type="entry name" value="HisK_dim/P_dom"/>
</dbReference>
<dbReference type="InterPro" id="IPR036890">
    <property type="entry name" value="HATPase_C_sf"/>
</dbReference>
<evidence type="ECO:0000259" key="9">
    <source>
        <dbReference type="PROSITE" id="PS50112"/>
    </source>
</evidence>
<dbReference type="PROSITE" id="PS50113">
    <property type="entry name" value="PAC"/>
    <property type="match status" value="2"/>
</dbReference>
<feature type="modified residue" description="4-aspartylphosphate" evidence="6">
    <location>
        <position position="851"/>
    </location>
</feature>
<dbReference type="InterPro" id="IPR013655">
    <property type="entry name" value="PAS_fold_3"/>
</dbReference>
<comment type="catalytic activity">
    <reaction evidence="1">
        <text>ATP + protein L-histidine = ADP + protein N-phospho-L-histidine.</text>
        <dbReference type="EC" id="2.7.13.3"/>
    </reaction>
</comment>
<dbReference type="Pfam" id="PF08447">
    <property type="entry name" value="PAS_3"/>
    <property type="match status" value="2"/>
</dbReference>
<dbReference type="InterPro" id="IPR052162">
    <property type="entry name" value="Sensor_kinase/Photoreceptor"/>
</dbReference>
<sequence>MADRIRGHDWAATPLGPVEAWPASLVTAVGIALGGVTPMAVFWGPDLVVLHNDAWAAVVGDKHPGALGRPAREVFPEAWDTLGPQFERALSGGGGVEVQDQRLVLDRRDGPEDAWFTYALSPVAGPDGTIAGVFNVAQETTRRVRAAAGLTASEERFRSFAENSADVLWIADPAGNRLEYLSPAYERVWGDRRELVMDDLGRWASLVHPEDRERAYVAMPRLLAGETLTVEYRIVRPDGCVRYIRDTGFPIRDAGGRLRRIGGIAQDVTAEHAREEALRASEEQFRVFAQAMPSHVWAARPDGQLYWFNEQVYAYSGAAAGTLDGTAWTGIVHPDEREEVERAWRRSHSTGGDYETEFRIRRADGAYRWFLVRGKPVRGGNGAVARWVGTCTDIDDRKRVMADLVRFNEALEVRIAERTAEHDRVWRNSRDLLVVVGVDGVFRAVNPAWRTILGYEPAEVVGRSYLEFIWPEDRVVTRTALAYAASNDDLTAFENRYRHRDGTPRWISWHTATEGDVVYAYGRDVTAEKERASALAQAEEALRQSQKLEAIGQLTGGVAHDFNNLLTIIRSSVDFLRRPDLAEARKARYLDAVSDTVDRAAKLTGQLLSFARRQALKPEAFDVAGCLRGVAEMLDTVTGARISVVPELSDAACFVRADRSQFETALVNMAVNARDAMDGEGTLTLRLACGVGKPAIRGHAPASGPFAAVSLTDTGSGIPPEVVGRIFEPFFTTKDVGKGTGLGLSQVFGFAKQSGGDVDVVSAPGRGSTFTLYLPETWPCASGEPRPTEPEAASGGTGQRVLVVEDNVEVGRFATQILEDLGYETTWAANADEALALLGQDGSGFDAVFSDVVMPGMNGVELAREIRRRFPGLPVVLASGYSHVLAQEGGHGFELLHKPYSAGQISRVLQRVTRRSPAP</sequence>
<dbReference type="InterPro" id="IPR011006">
    <property type="entry name" value="CheY-like_superfamily"/>
</dbReference>
<dbReference type="SMART" id="SM00448">
    <property type="entry name" value="REC"/>
    <property type="match status" value="1"/>
</dbReference>
<dbReference type="FunFam" id="3.30.450.20:FF:000099">
    <property type="entry name" value="Sensory box sensor histidine kinase"/>
    <property type="match status" value="1"/>
</dbReference>
<keyword evidence="4" id="KW-0808">Transferase</keyword>
<dbReference type="InterPro" id="IPR035965">
    <property type="entry name" value="PAS-like_dom_sf"/>
</dbReference>
<feature type="domain" description="Histidine kinase" evidence="7">
    <location>
        <begin position="557"/>
        <end position="778"/>
    </location>
</feature>
<dbReference type="EC" id="2.7.13.3" evidence="2"/>
<dbReference type="Gene3D" id="3.30.565.10">
    <property type="entry name" value="Histidine kinase-like ATPase, C-terminal domain"/>
    <property type="match status" value="1"/>
</dbReference>
<evidence type="ECO:0000313" key="12">
    <source>
        <dbReference type="Proteomes" id="UP000246058"/>
    </source>
</evidence>
<dbReference type="Pfam" id="PF00512">
    <property type="entry name" value="HisKA"/>
    <property type="match status" value="1"/>
</dbReference>
<dbReference type="SUPFAM" id="SSF52172">
    <property type="entry name" value="CheY-like"/>
    <property type="match status" value="1"/>
</dbReference>
<dbReference type="Pfam" id="PF08448">
    <property type="entry name" value="PAS_4"/>
    <property type="match status" value="2"/>
</dbReference>
<dbReference type="Gene3D" id="1.10.287.130">
    <property type="match status" value="1"/>
</dbReference>
<dbReference type="InterPro" id="IPR000700">
    <property type="entry name" value="PAS-assoc_C"/>
</dbReference>
<dbReference type="InterPro" id="IPR001789">
    <property type="entry name" value="Sig_transdc_resp-reg_receiver"/>
</dbReference>
<dbReference type="SMART" id="SM00387">
    <property type="entry name" value="HATPase_c"/>
    <property type="match status" value="1"/>
</dbReference>
<dbReference type="Pfam" id="PF00072">
    <property type="entry name" value="Response_reg"/>
    <property type="match status" value="1"/>
</dbReference>